<keyword evidence="2" id="KW-0040">ANK repeat</keyword>
<dbReference type="GO" id="GO:0004857">
    <property type="term" value="F:enzyme inhibitor activity"/>
    <property type="evidence" value="ECO:0007669"/>
    <property type="project" value="TreeGrafter"/>
</dbReference>
<evidence type="ECO:0000256" key="4">
    <source>
        <dbReference type="SAM" id="MobiDB-lite"/>
    </source>
</evidence>
<dbReference type="PANTHER" id="PTHR24179:SF18">
    <property type="entry name" value="PROTEIN PHOSPHATASE 1 REGULATORY SUBUNIT 12B"/>
    <property type="match status" value="1"/>
</dbReference>
<evidence type="ECO:0000256" key="3">
    <source>
        <dbReference type="SAM" id="Coils"/>
    </source>
</evidence>
<feature type="region of interest" description="Disordered" evidence="4">
    <location>
        <begin position="182"/>
        <end position="201"/>
    </location>
</feature>
<organism evidence="6 7">
    <name type="scientific">Oryzias javanicus</name>
    <name type="common">Javanese ricefish</name>
    <name type="synonym">Aplocheilus javanicus</name>
    <dbReference type="NCBI Taxonomy" id="123683"/>
    <lineage>
        <taxon>Eukaryota</taxon>
        <taxon>Metazoa</taxon>
        <taxon>Chordata</taxon>
        <taxon>Craniata</taxon>
        <taxon>Vertebrata</taxon>
        <taxon>Euteleostomi</taxon>
        <taxon>Actinopterygii</taxon>
        <taxon>Neopterygii</taxon>
        <taxon>Teleostei</taxon>
        <taxon>Neoteleostei</taxon>
        <taxon>Acanthomorphata</taxon>
        <taxon>Ovalentaria</taxon>
        <taxon>Atherinomorphae</taxon>
        <taxon>Beloniformes</taxon>
        <taxon>Adrianichthyidae</taxon>
        <taxon>Oryziinae</taxon>
        <taxon>Oryzias</taxon>
    </lineage>
</organism>
<accession>A0A3S2Q5N0</accession>
<protein>
    <recommendedName>
        <fullName evidence="5">cGMP-dependent protein kinase interacting domain-containing protein</fullName>
    </recommendedName>
</protein>
<dbReference type="Gene3D" id="6.10.250.1820">
    <property type="match status" value="1"/>
</dbReference>
<evidence type="ECO:0000313" key="7">
    <source>
        <dbReference type="Proteomes" id="UP000283210"/>
    </source>
</evidence>
<evidence type="ECO:0000256" key="1">
    <source>
        <dbReference type="ARBA" id="ARBA00022737"/>
    </source>
</evidence>
<sequence>MHHLDKPGRASPSLSRLRSAPVICLSLSLSSLLQWLCAPASDLPEGIMQAFVPRTHSVPVRDEDAESQRKAKSRQARQTRRSTQGVTLTDIKEAQTTYSLSHQSREKEEGTLDHRSGPWRSFSDAKGDTSAVRAAEVSLNWSIIDKEGNVEHQVDTLAESSNSSHLSLSESCVSPNCNSSFRDGGRRWRDENENPVEEETQLSAKYQLRENSPDVEGSLYTTESCWLPATEGCQSRGEQREAGDWGSQWQTPHHPLQSYTDKNYRHDRLSRYNSSGESAAEKALGRTGSYTRRETRLASLSRQEQDSAAKDYKKMYADALEENERLKSKLQDSKKELVKIRSQLEKLTQRHDRISERSPLLESEKREKQVLEKRVSDMEEEIKAFPALAQVQSLRRMNERLLAENRAMLRVLARLSETASMPETEDL</sequence>
<feature type="domain" description="cGMP-dependent protein kinase interacting" evidence="5">
    <location>
        <begin position="311"/>
        <end position="417"/>
    </location>
</feature>
<proteinExistence type="predicted"/>
<gene>
    <name evidence="6" type="ORF">OJAV_G00068290</name>
</gene>
<dbReference type="InterPro" id="IPR051226">
    <property type="entry name" value="PP1_Regulatory_Subunit"/>
</dbReference>
<dbReference type="Pfam" id="PF15898">
    <property type="entry name" value="PRKG1_interact"/>
    <property type="match status" value="1"/>
</dbReference>
<dbReference type="InterPro" id="IPR031775">
    <property type="entry name" value="PRKG1_interact"/>
</dbReference>
<feature type="compositionally biased region" description="Basic and acidic residues" evidence="4">
    <location>
        <begin position="183"/>
        <end position="192"/>
    </location>
</feature>
<dbReference type="GO" id="GO:0030018">
    <property type="term" value="C:Z disc"/>
    <property type="evidence" value="ECO:0007669"/>
    <property type="project" value="TreeGrafter"/>
</dbReference>
<dbReference type="GO" id="GO:0019901">
    <property type="term" value="F:protein kinase binding"/>
    <property type="evidence" value="ECO:0007669"/>
    <property type="project" value="InterPro"/>
</dbReference>
<keyword evidence="3" id="KW-0175">Coiled coil</keyword>
<dbReference type="Gene3D" id="6.10.140.390">
    <property type="match status" value="1"/>
</dbReference>
<dbReference type="PANTHER" id="PTHR24179">
    <property type="entry name" value="PROTEIN PHOSPHATASE 1 REGULATORY SUBUNIT 12"/>
    <property type="match status" value="1"/>
</dbReference>
<reference evidence="6 7" key="1">
    <citation type="submission" date="2018-11" db="EMBL/GenBank/DDBJ databases">
        <authorList>
            <person name="Lopez-Roques C."/>
            <person name="Donnadieu C."/>
            <person name="Bouchez O."/>
            <person name="Klopp C."/>
            <person name="Cabau C."/>
            <person name="Zahm M."/>
        </authorList>
    </citation>
    <scope>NUCLEOTIDE SEQUENCE [LARGE SCALE GENOMIC DNA]</scope>
    <source>
        <strain evidence="6">RS831</strain>
        <tissue evidence="6">Whole body</tissue>
    </source>
</reference>
<reference evidence="6 7" key="2">
    <citation type="submission" date="2019-01" db="EMBL/GenBank/DDBJ databases">
        <title>A chromosome length genome reference of the Java medaka (oryzias javanicus).</title>
        <authorList>
            <person name="Herpin A."/>
            <person name="Takehana Y."/>
            <person name="Naruse K."/>
            <person name="Ansai S."/>
            <person name="Kawaguchi M."/>
        </authorList>
    </citation>
    <scope>NUCLEOTIDE SEQUENCE [LARGE SCALE GENOMIC DNA]</scope>
    <source>
        <strain evidence="6">RS831</strain>
        <tissue evidence="6">Whole body</tissue>
    </source>
</reference>
<feature type="compositionally biased region" description="Basic and acidic residues" evidence="4">
    <location>
        <begin position="103"/>
        <end position="116"/>
    </location>
</feature>
<feature type="coiled-coil region" evidence="3">
    <location>
        <begin position="309"/>
        <end position="418"/>
    </location>
</feature>
<dbReference type="Proteomes" id="UP000283210">
    <property type="component" value="Chromosome 7"/>
</dbReference>
<keyword evidence="7" id="KW-1185">Reference proteome</keyword>
<dbReference type="CDD" id="cd21930">
    <property type="entry name" value="IPD_PPP1R12"/>
    <property type="match status" value="1"/>
</dbReference>
<feature type="compositionally biased region" description="Basic residues" evidence="4">
    <location>
        <begin position="70"/>
        <end position="80"/>
    </location>
</feature>
<evidence type="ECO:0000313" key="6">
    <source>
        <dbReference type="EMBL" id="RVE70880.1"/>
    </source>
</evidence>
<evidence type="ECO:0000259" key="5">
    <source>
        <dbReference type="Pfam" id="PF15898"/>
    </source>
</evidence>
<dbReference type="EMBL" id="CM012443">
    <property type="protein sequence ID" value="RVE70880.1"/>
    <property type="molecule type" value="Genomic_DNA"/>
</dbReference>
<dbReference type="AlphaFoldDB" id="A0A3S2Q5N0"/>
<evidence type="ECO:0000256" key="2">
    <source>
        <dbReference type="ARBA" id="ARBA00023043"/>
    </source>
</evidence>
<name>A0A3S2Q5N0_ORYJA</name>
<dbReference type="GO" id="GO:0019208">
    <property type="term" value="F:phosphatase regulator activity"/>
    <property type="evidence" value="ECO:0007669"/>
    <property type="project" value="TreeGrafter"/>
</dbReference>
<feature type="region of interest" description="Disordered" evidence="4">
    <location>
        <begin position="238"/>
        <end position="306"/>
    </location>
</feature>
<feature type="compositionally biased region" description="Polar residues" evidence="4">
    <location>
        <begin position="247"/>
        <end position="261"/>
    </location>
</feature>
<feature type="compositionally biased region" description="Basic and acidic residues" evidence="4">
    <location>
        <begin position="59"/>
        <end position="69"/>
    </location>
</feature>
<dbReference type="OrthoDB" id="539213at2759"/>
<dbReference type="GO" id="GO:0031672">
    <property type="term" value="C:A band"/>
    <property type="evidence" value="ECO:0007669"/>
    <property type="project" value="TreeGrafter"/>
</dbReference>
<keyword evidence="1" id="KW-0677">Repeat</keyword>
<feature type="region of interest" description="Disordered" evidence="4">
    <location>
        <begin position="58"/>
        <end position="125"/>
    </location>
</feature>